<keyword evidence="8 10" id="KW-1133">Transmembrane helix</keyword>
<evidence type="ECO:0000313" key="11">
    <source>
        <dbReference type="EMBL" id="TDR39740.1"/>
    </source>
</evidence>
<dbReference type="Pfam" id="PF11612">
    <property type="entry name" value="T2SSJ"/>
    <property type="match status" value="1"/>
</dbReference>
<sequence>MTPLHPRPQGFTLVEVLVATAVFAVLSALAWGGLNAVIRARSALVAEQQDFTRTLRAVGSLERDLLAAVARPVRGNYGEPLPALRGDGDHLELTRLGYASSLVDTRSALERVVYEQDGATLKRGRYAVLDRAAGSQAEFSTVRDRLRRLQFRYLDERGQWLDAWPRRDDAPEALPRAVEFRLDLDGVGQVSRVVELPVAVSRGSG</sequence>
<evidence type="ECO:0000256" key="10">
    <source>
        <dbReference type="SAM" id="Phobius"/>
    </source>
</evidence>
<keyword evidence="5" id="KW-0488">Methylation</keyword>
<dbReference type="AlphaFoldDB" id="A0A4R6YPR4"/>
<dbReference type="SUPFAM" id="SSF54523">
    <property type="entry name" value="Pili subunits"/>
    <property type="match status" value="1"/>
</dbReference>
<dbReference type="OrthoDB" id="9794345at2"/>
<accession>A0A4R6YPR4</accession>
<evidence type="ECO:0000256" key="9">
    <source>
        <dbReference type="ARBA" id="ARBA00023136"/>
    </source>
</evidence>
<comment type="subcellular location">
    <subcellularLocation>
        <location evidence="1">Cell inner membrane</location>
        <topology evidence="1">Single-pass membrane protein</topology>
    </subcellularLocation>
</comment>
<dbReference type="InterPro" id="IPR045584">
    <property type="entry name" value="Pilin-like"/>
</dbReference>
<proteinExistence type="inferred from homology"/>
<reference evidence="11 12" key="1">
    <citation type="submission" date="2019-03" db="EMBL/GenBank/DDBJ databases">
        <title>Genomic Encyclopedia of Type Strains, Phase IV (KMG-IV): sequencing the most valuable type-strain genomes for metagenomic binning, comparative biology and taxonomic classification.</title>
        <authorList>
            <person name="Goeker M."/>
        </authorList>
    </citation>
    <scope>NUCLEOTIDE SEQUENCE [LARGE SCALE GENOMIC DNA]</scope>
    <source>
        <strain evidence="11 12">DSM 21667</strain>
    </source>
</reference>
<dbReference type="NCBIfam" id="TIGR01711">
    <property type="entry name" value="gspJ"/>
    <property type="match status" value="1"/>
</dbReference>
<keyword evidence="6" id="KW-0997">Cell inner membrane</keyword>
<comment type="similarity">
    <text evidence="2">Belongs to the GSP J family.</text>
</comment>
<name>A0A4R6YPR4_9GAMM</name>
<dbReference type="Proteomes" id="UP000295293">
    <property type="component" value="Unassembled WGS sequence"/>
</dbReference>
<dbReference type="PANTHER" id="PTHR39583">
    <property type="entry name" value="TYPE II SECRETION SYSTEM PROTEIN J-RELATED"/>
    <property type="match status" value="1"/>
</dbReference>
<keyword evidence="12" id="KW-1185">Reference proteome</keyword>
<evidence type="ECO:0000256" key="6">
    <source>
        <dbReference type="ARBA" id="ARBA00022519"/>
    </source>
</evidence>
<dbReference type="InterPro" id="IPR051621">
    <property type="entry name" value="T2SS_protein_J"/>
</dbReference>
<keyword evidence="7 10" id="KW-0812">Transmembrane</keyword>
<evidence type="ECO:0000313" key="12">
    <source>
        <dbReference type="Proteomes" id="UP000295293"/>
    </source>
</evidence>
<keyword evidence="4" id="KW-1003">Cell membrane</keyword>
<dbReference type="EMBL" id="SNZH01000015">
    <property type="protein sequence ID" value="TDR39740.1"/>
    <property type="molecule type" value="Genomic_DNA"/>
</dbReference>
<organism evidence="11 12">
    <name type="scientific">Tahibacter aquaticus</name>
    <dbReference type="NCBI Taxonomy" id="520092"/>
    <lineage>
        <taxon>Bacteria</taxon>
        <taxon>Pseudomonadati</taxon>
        <taxon>Pseudomonadota</taxon>
        <taxon>Gammaproteobacteria</taxon>
        <taxon>Lysobacterales</taxon>
        <taxon>Rhodanobacteraceae</taxon>
        <taxon>Tahibacter</taxon>
    </lineage>
</organism>
<dbReference type="GO" id="GO:0005886">
    <property type="term" value="C:plasma membrane"/>
    <property type="evidence" value="ECO:0007669"/>
    <property type="project" value="UniProtKB-SubCell"/>
</dbReference>
<dbReference type="PANTHER" id="PTHR39583:SF2">
    <property type="entry name" value="TYPE II SECRETION SYSTEM PROTEIN J"/>
    <property type="match status" value="1"/>
</dbReference>
<evidence type="ECO:0000256" key="7">
    <source>
        <dbReference type="ARBA" id="ARBA00022692"/>
    </source>
</evidence>
<dbReference type="InterPro" id="IPR010055">
    <property type="entry name" value="T2SS_protein-GspJ"/>
</dbReference>
<dbReference type="Gene3D" id="3.10.610.10">
    <property type="entry name" value="GSPII I/J protein-like"/>
    <property type="match status" value="1"/>
</dbReference>
<evidence type="ECO:0000256" key="1">
    <source>
        <dbReference type="ARBA" id="ARBA00004377"/>
    </source>
</evidence>
<dbReference type="RefSeq" id="WP_133820737.1">
    <property type="nucleotide sequence ID" value="NZ_SNZH01000015.1"/>
</dbReference>
<gene>
    <name evidence="11" type="ORF">DFR29_115130</name>
</gene>
<evidence type="ECO:0000256" key="5">
    <source>
        <dbReference type="ARBA" id="ARBA00022481"/>
    </source>
</evidence>
<dbReference type="PROSITE" id="PS00409">
    <property type="entry name" value="PROKAR_NTER_METHYL"/>
    <property type="match status" value="1"/>
</dbReference>
<dbReference type="NCBIfam" id="TIGR02532">
    <property type="entry name" value="IV_pilin_GFxxxE"/>
    <property type="match status" value="1"/>
</dbReference>
<dbReference type="Pfam" id="PF07963">
    <property type="entry name" value="N_methyl"/>
    <property type="match status" value="1"/>
</dbReference>
<evidence type="ECO:0000256" key="4">
    <source>
        <dbReference type="ARBA" id="ARBA00022475"/>
    </source>
</evidence>
<dbReference type="GO" id="GO:0015627">
    <property type="term" value="C:type II protein secretion system complex"/>
    <property type="evidence" value="ECO:0007669"/>
    <property type="project" value="InterPro"/>
</dbReference>
<feature type="transmembrane region" description="Helical" evidence="10">
    <location>
        <begin position="12"/>
        <end position="34"/>
    </location>
</feature>
<evidence type="ECO:0000256" key="8">
    <source>
        <dbReference type="ARBA" id="ARBA00022989"/>
    </source>
</evidence>
<dbReference type="GO" id="GO:0015628">
    <property type="term" value="P:protein secretion by the type II secretion system"/>
    <property type="evidence" value="ECO:0007669"/>
    <property type="project" value="InterPro"/>
</dbReference>
<dbReference type="Gene3D" id="2.10.70.20">
    <property type="entry name" value="gspk-gspi-gspj complex like domains"/>
    <property type="match status" value="1"/>
</dbReference>
<dbReference type="InterPro" id="IPR012902">
    <property type="entry name" value="N_methyl_site"/>
</dbReference>
<evidence type="ECO:0000256" key="3">
    <source>
        <dbReference type="ARBA" id="ARBA00021539"/>
    </source>
</evidence>
<protein>
    <recommendedName>
        <fullName evidence="3">Type II secretion system protein J</fullName>
    </recommendedName>
</protein>
<comment type="caution">
    <text evidence="11">The sequence shown here is derived from an EMBL/GenBank/DDBJ whole genome shotgun (WGS) entry which is preliminary data.</text>
</comment>
<evidence type="ECO:0000256" key="2">
    <source>
        <dbReference type="ARBA" id="ARBA00011084"/>
    </source>
</evidence>
<keyword evidence="9 10" id="KW-0472">Membrane</keyword>